<dbReference type="PANTHER" id="PTHR43818">
    <property type="entry name" value="BCDNA.GH03377"/>
    <property type="match status" value="1"/>
</dbReference>
<protein>
    <submittedName>
        <fullName evidence="4">Gfo/Idh/MocA family oxidoreductase</fullName>
    </submittedName>
</protein>
<dbReference type="PANTHER" id="PTHR43818:SF5">
    <property type="entry name" value="OXIDOREDUCTASE FAMILY PROTEIN"/>
    <property type="match status" value="1"/>
</dbReference>
<gene>
    <name evidence="4" type="ORF">TsocGM_21580</name>
</gene>
<dbReference type="GO" id="GO:0000166">
    <property type="term" value="F:nucleotide binding"/>
    <property type="evidence" value="ECO:0007669"/>
    <property type="project" value="InterPro"/>
</dbReference>
<comment type="caution">
    <text evidence="4">The sequence shown here is derived from an EMBL/GenBank/DDBJ whole genome shotgun (WGS) entry which is preliminary data.</text>
</comment>
<keyword evidence="1" id="KW-0732">Signal</keyword>
<name>A0A432MEE1_9BACT</name>
<evidence type="ECO:0000313" key="5">
    <source>
        <dbReference type="Proteomes" id="UP000280296"/>
    </source>
</evidence>
<reference evidence="4 5" key="1">
    <citation type="submission" date="2018-12" db="EMBL/GenBank/DDBJ databases">
        <authorList>
            <person name="Toschakov S.V."/>
        </authorList>
    </citation>
    <scope>NUCLEOTIDE SEQUENCE [LARGE SCALE GENOMIC DNA]</scope>
    <source>
        <strain evidence="4 5">GM2012</strain>
    </source>
</reference>
<evidence type="ECO:0000259" key="3">
    <source>
        <dbReference type="Pfam" id="PF19051"/>
    </source>
</evidence>
<sequence>MRLTRRSFVRAASASGALAAMPGILRAGQDRTFSTALIGTGWWGTNILREAIASDRCRPVALCDVDESQVASCKSTLGGMLPDSIKVYKDYRELIESERPEIAIVATPDHWHPLITIACCEAGAHVYVEKPIGHTVLEGKAMVEAARRNDRVVQVGTHRRVSPHNIAGMEMLRDGTVGKVGMVRAFVHYGGGPEEPAENEDPPAGLDWDLWCGPAPMRDFNPKLHPRGFRQFLDYANGTLGDWGIHWMDQILWWTEELAPRTVFSTGGRPIAGPALNDGTRQTSDAPDHQLAAFEFDSFTVSWEHRRFAGNTAEKTHPDQAVGCYFYGTNGTLHIGWLDGTTFYPRDARKAAVNVPAQLHEPDQQNIRELFADFLDAIDSGRRPVSDIEIGHRSTNMSLLGMLSYKLGRSIAWDHDRHEIPGDPEANALLRREYRSPWTYPA</sequence>
<evidence type="ECO:0000256" key="1">
    <source>
        <dbReference type="SAM" id="SignalP"/>
    </source>
</evidence>
<feature type="chain" id="PRO_5019037943" evidence="1">
    <location>
        <begin position="20"/>
        <end position="442"/>
    </location>
</feature>
<dbReference type="PROSITE" id="PS51318">
    <property type="entry name" value="TAT"/>
    <property type="match status" value="1"/>
</dbReference>
<dbReference type="AlphaFoldDB" id="A0A432MEE1"/>
<dbReference type="InterPro" id="IPR050463">
    <property type="entry name" value="Gfo/Idh/MocA_oxidrdct_glycsds"/>
</dbReference>
<dbReference type="RefSeq" id="WP_126727534.1">
    <property type="nucleotide sequence ID" value="NZ_RYZH01000056.1"/>
</dbReference>
<dbReference type="InterPro" id="IPR036291">
    <property type="entry name" value="NAD(P)-bd_dom_sf"/>
</dbReference>
<keyword evidence="5" id="KW-1185">Reference proteome</keyword>
<dbReference type="InterPro" id="IPR006311">
    <property type="entry name" value="TAT_signal"/>
</dbReference>
<reference evidence="4 5" key="2">
    <citation type="submission" date="2019-01" db="EMBL/GenBank/DDBJ databases">
        <title>Tautonia sociabilis, a novel thermotolerant planctomycete of Isosphaeraceae family, isolated from a 4000 m deep subterranean habitat.</title>
        <authorList>
            <person name="Kovaleva O.L."/>
            <person name="Elcheninov A.G."/>
            <person name="Van Heerden E."/>
            <person name="Toshchakov S.V."/>
            <person name="Novikov A."/>
            <person name="Bonch-Osmolovskaya E.A."/>
            <person name="Kublanov I.V."/>
        </authorList>
    </citation>
    <scope>NUCLEOTIDE SEQUENCE [LARGE SCALE GENOMIC DNA]</scope>
    <source>
        <strain evidence="4 5">GM2012</strain>
    </source>
</reference>
<dbReference type="SUPFAM" id="SSF55347">
    <property type="entry name" value="Glyceraldehyde-3-phosphate dehydrogenase-like, C-terminal domain"/>
    <property type="match status" value="1"/>
</dbReference>
<dbReference type="Gene3D" id="3.30.360.10">
    <property type="entry name" value="Dihydrodipicolinate Reductase, domain 2"/>
    <property type="match status" value="1"/>
</dbReference>
<proteinExistence type="predicted"/>
<evidence type="ECO:0000259" key="2">
    <source>
        <dbReference type="Pfam" id="PF01408"/>
    </source>
</evidence>
<feature type="domain" description="Gfo/Idh/MocA-like oxidoreductase bacterial type C-terminal" evidence="3">
    <location>
        <begin position="197"/>
        <end position="253"/>
    </location>
</feature>
<dbReference type="SUPFAM" id="SSF51735">
    <property type="entry name" value="NAD(P)-binding Rossmann-fold domains"/>
    <property type="match status" value="1"/>
</dbReference>
<dbReference type="Proteomes" id="UP000280296">
    <property type="component" value="Unassembled WGS sequence"/>
</dbReference>
<dbReference type="Pfam" id="PF01408">
    <property type="entry name" value="GFO_IDH_MocA"/>
    <property type="match status" value="1"/>
</dbReference>
<dbReference type="EMBL" id="RYZH01000056">
    <property type="protein sequence ID" value="RUL83780.1"/>
    <property type="molecule type" value="Genomic_DNA"/>
</dbReference>
<evidence type="ECO:0000313" key="4">
    <source>
        <dbReference type="EMBL" id="RUL83780.1"/>
    </source>
</evidence>
<accession>A0A432MEE1</accession>
<feature type="signal peptide" evidence="1">
    <location>
        <begin position="1"/>
        <end position="19"/>
    </location>
</feature>
<feature type="domain" description="Gfo/Idh/MocA-like oxidoreductase bacterial type C-terminal" evidence="3">
    <location>
        <begin position="369"/>
        <end position="439"/>
    </location>
</feature>
<dbReference type="InterPro" id="IPR043906">
    <property type="entry name" value="Gfo/Idh/MocA_OxRdtase_bact_C"/>
</dbReference>
<dbReference type="OrthoDB" id="9788246at2"/>
<feature type="domain" description="Gfo/Idh/MocA-like oxidoreductase N-terminal" evidence="2">
    <location>
        <begin position="34"/>
        <end position="156"/>
    </location>
</feature>
<dbReference type="Gene3D" id="3.40.50.720">
    <property type="entry name" value="NAD(P)-binding Rossmann-like Domain"/>
    <property type="match status" value="1"/>
</dbReference>
<dbReference type="InterPro" id="IPR000683">
    <property type="entry name" value="Gfo/Idh/MocA-like_OxRdtase_N"/>
</dbReference>
<organism evidence="4 5">
    <name type="scientific">Tautonia sociabilis</name>
    <dbReference type="NCBI Taxonomy" id="2080755"/>
    <lineage>
        <taxon>Bacteria</taxon>
        <taxon>Pseudomonadati</taxon>
        <taxon>Planctomycetota</taxon>
        <taxon>Planctomycetia</taxon>
        <taxon>Isosphaerales</taxon>
        <taxon>Isosphaeraceae</taxon>
        <taxon>Tautonia</taxon>
    </lineage>
</organism>
<dbReference type="Pfam" id="PF19051">
    <property type="entry name" value="GFO_IDH_MocA_C2"/>
    <property type="match status" value="2"/>
</dbReference>